<name>A0A4C1U8K4_EUMVA</name>
<feature type="compositionally biased region" description="Polar residues" evidence="1">
    <location>
        <begin position="57"/>
        <end position="67"/>
    </location>
</feature>
<protein>
    <submittedName>
        <fullName evidence="2">Uncharacterized protein</fullName>
    </submittedName>
</protein>
<dbReference type="Proteomes" id="UP000299102">
    <property type="component" value="Unassembled WGS sequence"/>
</dbReference>
<feature type="region of interest" description="Disordered" evidence="1">
    <location>
        <begin position="1"/>
        <end position="69"/>
    </location>
</feature>
<organism evidence="2 3">
    <name type="scientific">Eumeta variegata</name>
    <name type="common">Bagworm moth</name>
    <name type="synonym">Eumeta japonica</name>
    <dbReference type="NCBI Taxonomy" id="151549"/>
    <lineage>
        <taxon>Eukaryota</taxon>
        <taxon>Metazoa</taxon>
        <taxon>Ecdysozoa</taxon>
        <taxon>Arthropoda</taxon>
        <taxon>Hexapoda</taxon>
        <taxon>Insecta</taxon>
        <taxon>Pterygota</taxon>
        <taxon>Neoptera</taxon>
        <taxon>Endopterygota</taxon>
        <taxon>Lepidoptera</taxon>
        <taxon>Glossata</taxon>
        <taxon>Ditrysia</taxon>
        <taxon>Tineoidea</taxon>
        <taxon>Psychidae</taxon>
        <taxon>Oiketicinae</taxon>
        <taxon>Eumeta</taxon>
    </lineage>
</organism>
<evidence type="ECO:0000313" key="3">
    <source>
        <dbReference type="Proteomes" id="UP000299102"/>
    </source>
</evidence>
<gene>
    <name evidence="2" type="ORF">EVAR_13543_1</name>
</gene>
<dbReference type="AlphaFoldDB" id="A0A4C1U8K4"/>
<feature type="compositionally biased region" description="Low complexity" evidence="1">
    <location>
        <begin position="14"/>
        <end position="35"/>
    </location>
</feature>
<reference evidence="2 3" key="1">
    <citation type="journal article" date="2019" name="Commun. Biol.">
        <title>The bagworm genome reveals a unique fibroin gene that provides high tensile strength.</title>
        <authorList>
            <person name="Kono N."/>
            <person name="Nakamura H."/>
            <person name="Ohtoshi R."/>
            <person name="Tomita M."/>
            <person name="Numata K."/>
            <person name="Arakawa K."/>
        </authorList>
    </citation>
    <scope>NUCLEOTIDE SEQUENCE [LARGE SCALE GENOMIC DNA]</scope>
</reference>
<accession>A0A4C1U8K4</accession>
<sequence length="99" mass="10559">MEVETSRANHRDAGNNNATKTTAAAPKQATDAPKPIAVNGAKPTPPPKVKPPRRSVSETNRNGTQFPPSALGCILITQEPKTPVRALKLSLILLRISEN</sequence>
<evidence type="ECO:0000313" key="2">
    <source>
        <dbReference type="EMBL" id="GBP22753.1"/>
    </source>
</evidence>
<evidence type="ECO:0000256" key="1">
    <source>
        <dbReference type="SAM" id="MobiDB-lite"/>
    </source>
</evidence>
<dbReference type="EMBL" id="BGZK01000143">
    <property type="protein sequence ID" value="GBP22753.1"/>
    <property type="molecule type" value="Genomic_DNA"/>
</dbReference>
<feature type="compositionally biased region" description="Basic and acidic residues" evidence="1">
    <location>
        <begin position="1"/>
        <end position="13"/>
    </location>
</feature>
<keyword evidence="3" id="KW-1185">Reference proteome</keyword>
<comment type="caution">
    <text evidence="2">The sequence shown here is derived from an EMBL/GenBank/DDBJ whole genome shotgun (WGS) entry which is preliminary data.</text>
</comment>
<proteinExistence type="predicted"/>